<dbReference type="InterPro" id="IPR019440">
    <property type="entry name" value="MAU2"/>
</dbReference>
<dbReference type="EMBL" id="KV928317">
    <property type="protein sequence ID" value="PIO34780.1"/>
    <property type="molecule type" value="Genomic_DNA"/>
</dbReference>
<comment type="subcellular location">
    <subcellularLocation>
        <location evidence="1">Nucleus</location>
        <location evidence="1">Nucleoplasm</location>
    </subcellularLocation>
</comment>
<protein>
    <recommendedName>
        <fullName evidence="8">Cohesin loading complex subunit SCC4 homolog</fullName>
    </recommendedName>
</protein>
<feature type="non-terminal residue" evidence="9">
    <location>
        <position position="1"/>
    </location>
</feature>
<evidence type="ECO:0000256" key="4">
    <source>
        <dbReference type="ARBA" id="ARBA00022776"/>
    </source>
</evidence>
<evidence type="ECO:0000313" key="10">
    <source>
        <dbReference type="Proteomes" id="UP000228934"/>
    </source>
</evidence>
<evidence type="ECO:0000256" key="8">
    <source>
        <dbReference type="ARBA" id="ARBA00030523"/>
    </source>
</evidence>
<evidence type="ECO:0000256" key="2">
    <source>
        <dbReference type="ARBA" id="ARBA00008585"/>
    </source>
</evidence>
<evidence type="ECO:0000256" key="1">
    <source>
        <dbReference type="ARBA" id="ARBA00004642"/>
    </source>
</evidence>
<dbReference type="Proteomes" id="UP000228934">
    <property type="component" value="Unassembled WGS sequence"/>
</dbReference>
<keyword evidence="7" id="KW-0131">Cell cycle</keyword>
<keyword evidence="4" id="KW-0498">Mitosis</keyword>
<reference evidence="10" key="1">
    <citation type="journal article" date="2017" name="Nat. Commun.">
        <title>The North American bullfrog draft genome provides insight into hormonal regulation of long noncoding RNA.</title>
        <authorList>
            <person name="Hammond S.A."/>
            <person name="Warren R.L."/>
            <person name="Vandervalk B.P."/>
            <person name="Kucuk E."/>
            <person name="Khan H."/>
            <person name="Gibb E.A."/>
            <person name="Pandoh P."/>
            <person name="Kirk H."/>
            <person name="Zhao Y."/>
            <person name="Jones M."/>
            <person name="Mungall A.J."/>
            <person name="Coope R."/>
            <person name="Pleasance S."/>
            <person name="Moore R.A."/>
            <person name="Holt R.A."/>
            <person name="Round J.M."/>
            <person name="Ohora S."/>
            <person name="Walle B.V."/>
            <person name="Veldhoen N."/>
            <person name="Helbing C.C."/>
            <person name="Birol I."/>
        </authorList>
    </citation>
    <scope>NUCLEOTIDE SEQUENCE [LARGE SCALE GENOMIC DNA]</scope>
</reference>
<proteinExistence type="inferred from homology"/>
<dbReference type="PANTHER" id="PTHR21394">
    <property type="entry name" value="MAU2 CHROMATID COHESION FACTOR HOMOLOG"/>
    <property type="match status" value="1"/>
</dbReference>
<dbReference type="GO" id="GO:0007064">
    <property type="term" value="P:mitotic sister chromatid cohesion"/>
    <property type="evidence" value="ECO:0007669"/>
    <property type="project" value="InterPro"/>
</dbReference>
<keyword evidence="10" id="KW-1185">Reference proteome</keyword>
<dbReference type="GO" id="GO:0005654">
    <property type="term" value="C:nucleoplasm"/>
    <property type="evidence" value="ECO:0007669"/>
    <property type="project" value="UniProtKB-SubCell"/>
</dbReference>
<keyword evidence="6" id="KW-0539">Nucleus</keyword>
<sequence length="201" mass="22676">GLYCISVNCMDNAEAQFTTALRLTTHQELWTFIVTNLASVYIREGNRHQELYSLLERINPDHNFPVRRFLRETLKMSNAEDLNRLTACSLVLLGHIFYVLGNHRESNNMVVPAMQLASKIPDMSVQLWSSALLRDLNKACGNTIDAHEAAQMHQNFSQQLLQDHIEACSLPEHNLTTWTDGSPPVQFQAQNGPTTSLASLL</sequence>
<keyword evidence="3" id="KW-0132">Cell division</keyword>
<dbReference type="AlphaFoldDB" id="A0A2G9S3U1"/>
<evidence type="ECO:0000256" key="6">
    <source>
        <dbReference type="ARBA" id="ARBA00023242"/>
    </source>
</evidence>
<name>A0A2G9S3U1_AQUCT</name>
<gene>
    <name evidence="9" type="ORF">AB205_0219340</name>
</gene>
<comment type="similarity">
    <text evidence="2">Belongs to the SCC4/mau-2 family.</text>
</comment>
<dbReference type="Pfam" id="PF10345">
    <property type="entry name" value="Cohesin_load"/>
    <property type="match status" value="1"/>
</dbReference>
<evidence type="ECO:0000313" key="9">
    <source>
        <dbReference type="EMBL" id="PIO34780.1"/>
    </source>
</evidence>
<dbReference type="GO" id="GO:0051301">
    <property type="term" value="P:cell division"/>
    <property type="evidence" value="ECO:0007669"/>
    <property type="project" value="UniProtKB-KW"/>
</dbReference>
<keyword evidence="5" id="KW-0159">Chromosome partition</keyword>
<evidence type="ECO:0000256" key="7">
    <source>
        <dbReference type="ARBA" id="ARBA00023306"/>
    </source>
</evidence>
<evidence type="ECO:0000256" key="5">
    <source>
        <dbReference type="ARBA" id="ARBA00022829"/>
    </source>
</evidence>
<organism evidence="9 10">
    <name type="scientific">Aquarana catesbeiana</name>
    <name type="common">American bullfrog</name>
    <name type="synonym">Rana catesbeiana</name>
    <dbReference type="NCBI Taxonomy" id="8400"/>
    <lineage>
        <taxon>Eukaryota</taxon>
        <taxon>Metazoa</taxon>
        <taxon>Chordata</taxon>
        <taxon>Craniata</taxon>
        <taxon>Vertebrata</taxon>
        <taxon>Euteleostomi</taxon>
        <taxon>Amphibia</taxon>
        <taxon>Batrachia</taxon>
        <taxon>Anura</taxon>
        <taxon>Neobatrachia</taxon>
        <taxon>Ranoidea</taxon>
        <taxon>Ranidae</taxon>
        <taxon>Aquarana</taxon>
    </lineage>
</organism>
<dbReference type="OrthoDB" id="5565328at2759"/>
<evidence type="ECO:0000256" key="3">
    <source>
        <dbReference type="ARBA" id="ARBA00022618"/>
    </source>
</evidence>
<dbReference type="GO" id="GO:0007059">
    <property type="term" value="P:chromosome segregation"/>
    <property type="evidence" value="ECO:0007669"/>
    <property type="project" value="UniProtKB-KW"/>
</dbReference>
<accession>A0A2G9S3U1</accession>